<comment type="caution">
    <text evidence="3">The sequence shown here is derived from an EMBL/GenBank/DDBJ whole genome shotgun (WGS) entry which is preliminary data.</text>
</comment>
<dbReference type="InterPro" id="IPR001245">
    <property type="entry name" value="Ser-Thr/Tyr_kinase_cat_dom"/>
</dbReference>
<evidence type="ECO:0000313" key="4">
    <source>
        <dbReference type="Proteomes" id="UP000789396"/>
    </source>
</evidence>
<dbReference type="OrthoDB" id="2432957at2759"/>
<feature type="domain" description="Serine-threonine/tyrosine-protein kinase catalytic" evidence="2">
    <location>
        <begin position="45"/>
        <end position="89"/>
    </location>
</feature>
<dbReference type="PROSITE" id="PS00107">
    <property type="entry name" value="PROTEIN_KINASE_ATP"/>
    <property type="match status" value="1"/>
</dbReference>
<reference evidence="3" key="1">
    <citation type="submission" date="2021-06" db="EMBL/GenBank/DDBJ databases">
        <authorList>
            <person name="Kallberg Y."/>
            <person name="Tangrot J."/>
            <person name="Rosling A."/>
        </authorList>
    </citation>
    <scope>NUCLEOTIDE SEQUENCE</scope>
    <source>
        <strain evidence="3">IN212</strain>
    </source>
</reference>
<feature type="binding site" evidence="1">
    <location>
        <position position="78"/>
    </location>
    <ligand>
        <name>ATP</name>
        <dbReference type="ChEBI" id="CHEBI:30616"/>
    </ligand>
</feature>
<keyword evidence="1" id="KW-0067">ATP-binding</keyword>
<keyword evidence="4" id="KW-1185">Reference proteome</keyword>
<keyword evidence="1" id="KW-0547">Nucleotide-binding</keyword>
<dbReference type="Gene3D" id="3.30.200.20">
    <property type="entry name" value="Phosphorylase Kinase, domain 1"/>
    <property type="match status" value="1"/>
</dbReference>
<protein>
    <submittedName>
        <fullName evidence="3">3211_t:CDS:1</fullName>
    </submittedName>
</protein>
<dbReference type="GO" id="GO:0005524">
    <property type="term" value="F:ATP binding"/>
    <property type="evidence" value="ECO:0007669"/>
    <property type="project" value="UniProtKB-UniRule"/>
</dbReference>
<organism evidence="3 4">
    <name type="scientific">Racocetra fulgida</name>
    <dbReference type="NCBI Taxonomy" id="60492"/>
    <lineage>
        <taxon>Eukaryota</taxon>
        <taxon>Fungi</taxon>
        <taxon>Fungi incertae sedis</taxon>
        <taxon>Mucoromycota</taxon>
        <taxon>Glomeromycotina</taxon>
        <taxon>Glomeromycetes</taxon>
        <taxon>Diversisporales</taxon>
        <taxon>Gigasporaceae</taxon>
        <taxon>Racocetra</taxon>
    </lineage>
</organism>
<dbReference type="Proteomes" id="UP000789396">
    <property type="component" value="Unassembled WGS sequence"/>
</dbReference>
<dbReference type="GO" id="GO:0004672">
    <property type="term" value="F:protein kinase activity"/>
    <property type="evidence" value="ECO:0007669"/>
    <property type="project" value="InterPro"/>
</dbReference>
<feature type="non-terminal residue" evidence="3">
    <location>
        <position position="1"/>
    </location>
</feature>
<dbReference type="EMBL" id="CAJVPZ010023187">
    <property type="protein sequence ID" value="CAG8714625.1"/>
    <property type="molecule type" value="Genomic_DNA"/>
</dbReference>
<evidence type="ECO:0000256" key="1">
    <source>
        <dbReference type="PROSITE-ProRule" id="PRU10141"/>
    </source>
</evidence>
<evidence type="ECO:0000313" key="3">
    <source>
        <dbReference type="EMBL" id="CAG8714625.1"/>
    </source>
</evidence>
<feature type="non-terminal residue" evidence="3">
    <location>
        <position position="93"/>
    </location>
</feature>
<gene>
    <name evidence="3" type="ORF">RFULGI_LOCUS11069</name>
</gene>
<dbReference type="Pfam" id="PF07714">
    <property type="entry name" value="PK_Tyr_Ser-Thr"/>
    <property type="match status" value="1"/>
</dbReference>
<evidence type="ECO:0000259" key="2">
    <source>
        <dbReference type="Pfam" id="PF07714"/>
    </source>
</evidence>
<dbReference type="SUPFAM" id="SSF56112">
    <property type="entry name" value="Protein kinase-like (PK-like)"/>
    <property type="match status" value="1"/>
</dbReference>
<accession>A0A9N9I051</accession>
<sequence>YSSLAILLGAENFRESGNSYVDNFFKNVLNEINNYSLSWIPFDELKFISKIGEGGFATVYRGEWRWKSRNIVSPVAIKLFKGSQNNCEEAMKE</sequence>
<dbReference type="AlphaFoldDB" id="A0A9N9I051"/>
<proteinExistence type="predicted"/>
<dbReference type="InterPro" id="IPR017441">
    <property type="entry name" value="Protein_kinase_ATP_BS"/>
</dbReference>
<name>A0A9N9I051_9GLOM</name>
<dbReference type="InterPro" id="IPR011009">
    <property type="entry name" value="Kinase-like_dom_sf"/>
</dbReference>